<feature type="region of interest" description="Disordered" evidence="1">
    <location>
        <begin position="351"/>
        <end position="393"/>
    </location>
</feature>
<dbReference type="PANTHER" id="PTHR37312">
    <property type="entry name" value="MEMBRANE-BOUND ACYLTRANSFERASE YKRP-RELATED"/>
    <property type="match status" value="1"/>
</dbReference>
<organism evidence="4 5">
    <name type="scientific">Paramicrobacterium chengjingii</name>
    <dbReference type="NCBI Taxonomy" id="2769067"/>
    <lineage>
        <taxon>Bacteria</taxon>
        <taxon>Bacillati</taxon>
        <taxon>Actinomycetota</taxon>
        <taxon>Actinomycetes</taxon>
        <taxon>Micrococcales</taxon>
        <taxon>Microbacteriaceae</taxon>
        <taxon>Paramicrobacterium</taxon>
    </lineage>
</organism>
<dbReference type="InterPro" id="IPR002656">
    <property type="entry name" value="Acyl_transf_3_dom"/>
</dbReference>
<evidence type="ECO:0000313" key="5">
    <source>
        <dbReference type="Proteomes" id="UP000662814"/>
    </source>
</evidence>
<name>A0ABX6YEQ9_9MICO</name>
<evidence type="ECO:0000313" key="4">
    <source>
        <dbReference type="EMBL" id="QPZ37160.1"/>
    </source>
</evidence>
<feature type="transmembrane region" description="Helical" evidence="2">
    <location>
        <begin position="244"/>
        <end position="268"/>
    </location>
</feature>
<dbReference type="Proteomes" id="UP000662814">
    <property type="component" value="Chromosome"/>
</dbReference>
<dbReference type="Pfam" id="PF01757">
    <property type="entry name" value="Acyl_transf_3"/>
    <property type="match status" value="1"/>
</dbReference>
<keyword evidence="4" id="KW-0808">Transferase</keyword>
<feature type="transmembrane region" description="Helical" evidence="2">
    <location>
        <begin position="311"/>
        <end position="330"/>
    </location>
</feature>
<feature type="transmembrane region" description="Helical" evidence="2">
    <location>
        <begin position="162"/>
        <end position="179"/>
    </location>
</feature>
<dbReference type="RefSeq" id="WP_166992800.1">
    <property type="nucleotide sequence ID" value="NZ_CP061169.1"/>
</dbReference>
<evidence type="ECO:0000256" key="1">
    <source>
        <dbReference type="SAM" id="MobiDB-lite"/>
    </source>
</evidence>
<accession>A0ABX6YEQ9</accession>
<keyword evidence="5" id="KW-1185">Reference proteome</keyword>
<evidence type="ECO:0000259" key="3">
    <source>
        <dbReference type="Pfam" id="PF01757"/>
    </source>
</evidence>
<feature type="transmembrane region" description="Helical" evidence="2">
    <location>
        <begin position="275"/>
        <end position="295"/>
    </location>
</feature>
<gene>
    <name evidence="4" type="ORF">HCR76_09820</name>
</gene>
<feature type="domain" description="Acyltransferase 3" evidence="3">
    <location>
        <begin position="20"/>
        <end position="329"/>
    </location>
</feature>
<dbReference type="PANTHER" id="PTHR37312:SF1">
    <property type="entry name" value="MEMBRANE-BOUND ACYLTRANSFERASE YKRP-RELATED"/>
    <property type="match status" value="1"/>
</dbReference>
<evidence type="ECO:0000256" key="2">
    <source>
        <dbReference type="SAM" id="Phobius"/>
    </source>
</evidence>
<keyword evidence="2" id="KW-1133">Transmembrane helix</keyword>
<dbReference type="EMBL" id="CP061169">
    <property type="protein sequence ID" value="QPZ37160.1"/>
    <property type="molecule type" value="Genomic_DNA"/>
</dbReference>
<keyword evidence="2" id="KW-0812">Transmembrane</keyword>
<feature type="transmembrane region" description="Helical" evidence="2">
    <location>
        <begin position="117"/>
        <end position="133"/>
    </location>
</feature>
<feature type="transmembrane region" description="Helical" evidence="2">
    <location>
        <begin position="23"/>
        <end position="42"/>
    </location>
</feature>
<keyword evidence="2" id="KW-0472">Membrane</keyword>
<dbReference type="InterPro" id="IPR052734">
    <property type="entry name" value="Nod_factor_acetyltransferase"/>
</dbReference>
<feature type="transmembrane region" description="Helical" evidence="2">
    <location>
        <begin position="199"/>
        <end position="219"/>
    </location>
</feature>
<protein>
    <submittedName>
        <fullName evidence="4">Acyltransferase family protein</fullName>
    </submittedName>
</protein>
<sequence length="393" mass="44542">MSTAPATGSASTRSKRIPLWDNARFACITLVVMGHGIQRLVGDSDAALTVYLVIYSFHMPAFAFISGYFSKSGAPSIRQMQRVITDIVLPYVFMESIWTAVKFFAEGDETLNPTKPSWTLWFLLALAIFRLVLPYLALVRWPLLWAVVLSVGVGYLDNVDSTFSLARLFGILPFFVLGWRVKKWDLFARLRLNEHIPWWVRTAALAIFAMWAACVWVFVDLWRDVGLRHWFFYDQSYDGLGQDAWWAGAVRLAVLLLNTVLIAAFIVLIPRHRNVFSGFGQATMYVYLLHSFALYPLRESGLLKHEALADYLLPVMLGVSFLLAVALSTWPVRRFFRPLIEPKPHWIFTRDDRLPAGPSRTDPTGSRRPRTESVPTVAPHSGEEDAGSSERPS</sequence>
<feature type="transmembrane region" description="Helical" evidence="2">
    <location>
        <begin position="48"/>
        <end position="71"/>
    </location>
</feature>
<reference evidence="4 5" key="1">
    <citation type="submission" date="2020-12" db="EMBL/GenBank/DDBJ databases">
        <title>Microbacterium sp. HY060.</title>
        <authorList>
            <person name="Zhou J."/>
        </authorList>
    </citation>
    <scope>NUCLEOTIDE SEQUENCE [LARGE SCALE GENOMIC DNA]</scope>
    <source>
        <strain evidence="4 5">HY60</strain>
    </source>
</reference>
<proteinExistence type="predicted"/>
<dbReference type="GO" id="GO:0016746">
    <property type="term" value="F:acyltransferase activity"/>
    <property type="evidence" value="ECO:0007669"/>
    <property type="project" value="UniProtKB-KW"/>
</dbReference>
<keyword evidence="4" id="KW-0012">Acyltransferase</keyword>